<dbReference type="Proteomes" id="UP000258309">
    <property type="component" value="Unassembled WGS sequence"/>
</dbReference>
<feature type="non-terminal residue" evidence="2">
    <location>
        <position position="1"/>
    </location>
</feature>
<keyword evidence="3" id="KW-1185">Reference proteome</keyword>
<feature type="region of interest" description="Disordered" evidence="1">
    <location>
        <begin position="94"/>
        <end position="121"/>
    </location>
</feature>
<proteinExistence type="predicted"/>
<evidence type="ECO:0000313" key="2">
    <source>
        <dbReference type="EMBL" id="RFU24255.1"/>
    </source>
</evidence>
<evidence type="ECO:0000256" key="1">
    <source>
        <dbReference type="SAM" id="MobiDB-lite"/>
    </source>
</evidence>
<protein>
    <submittedName>
        <fullName evidence="2">Uncharacterized protein</fullName>
    </submittedName>
</protein>
<gene>
    <name evidence="2" type="ORF">B7463_g12078</name>
</gene>
<evidence type="ECO:0000313" key="3">
    <source>
        <dbReference type="Proteomes" id="UP000258309"/>
    </source>
</evidence>
<dbReference type="EMBL" id="NCSJ02000477">
    <property type="protein sequence ID" value="RFU24255.1"/>
    <property type="molecule type" value="Genomic_DNA"/>
</dbReference>
<feature type="non-terminal residue" evidence="2">
    <location>
        <position position="121"/>
    </location>
</feature>
<sequence>MGIYTADGSAATGLLPSYSGGLHDFRALGPSSASALRRRSCSSGPVRAKLCSHHCAAAVNGQEPNRAWAAGDWREISSSVLVVAGECYEWSSLGAAPPGDRGIRIDDGGQGPRGNPIIALN</sequence>
<name>A0A3E2GSV6_SCYLI</name>
<accession>A0A3E2GSV6</accession>
<reference evidence="2 3" key="1">
    <citation type="submission" date="2018-05" db="EMBL/GenBank/DDBJ databases">
        <title>Draft genome sequence of Scytalidium lignicola DSM 105466, a ubiquitous saprotrophic fungus.</title>
        <authorList>
            <person name="Buettner E."/>
            <person name="Gebauer A.M."/>
            <person name="Hofrichter M."/>
            <person name="Liers C."/>
            <person name="Kellner H."/>
        </authorList>
    </citation>
    <scope>NUCLEOTIDE SEQUENCE [LARGE SCALE GENOMIC DNA]</scope>
    <source>
        <strain evidence="2 3">DSM 105466</strain>
    </source>
</reference>
<dbReference type="AlphaFoldDB" id="A0A3E2GSV6"/>
<comment type="caution">
    <text evidence="2">The sequence shown here is derived from an EMBL/GenBank/DDBJ whole genome shotgun (WGS) entry which is preliminary data.</text>
</comment>
<organism evidence="2 3">
    <name type="scientific">Scytalidium lignicola</name>
    <name type="common">Hyphomycete</name>
    <dbReference type="NCBI Taxonomy" id="5539"/>
    <lineage>
        <taxon>Eukaryota</taxon>
        <taxon>Fungi</taxon>
        <taxon>Dikarya</taxon>
        <taxon>Ascomycota</taxon>
        <taxon>Pezizomycotina</taxon>
        <taxon>Leotiomycetes</taxon>
        <taxon>Leotiomycetes incertae sedis</taxon>
        <taxon>Scytalidium</taxon>
    </lineage>
</organism>